<evidence type="ECO:0000313" key="2">
    <source>
        <dbReference type="EMBL" id="WQH16028.1"/>
    </source>
</evidence>
<evidence type="ECO:0000313" key="3">
    <source>
        <dbReference type="Proteomes" id="UP001327459"/>
    </source>
</evidence>
<reference evidence="2 3" key="1">
    <citation type="submission" date="2023-11" db="EMBL/GenBank/DDBJ databases">
        <title>MicrobeMod: A computational toolkit for identifying prokaryotic methylation and restriction-modification with nanopore sequencing.</title>
        <authorList>
            <person name="Crits-Christoph A."/>
            <person name="Kang S.C."/>
            <person name="Lee H."/>
            <person name="Ostrov N."/>
        </authorList>
    </citation>
    <scope>NUCLEOTIDE SEQUENCE [LARGE SCALE GENOMIC DNA]</scope>
    <source>
        <strain evidence="2 3">ATCC 49870</strain>
    </source>
</reference>
<keyword evidence="3" id="KW-1185">Reference proteome</keyword>
<dbReference type="Proteomes" id="UP001327459">
    <property type="component" value="Chromosome"/>
</dbReference>
<dbReference type="Pfam" id="PF05258">
    <property type="entry name" value="DciA"/>
    <property type="match status" value="1"/>
</dbReference>
<proteinExistence type="predicted"/>
<dbReference type="InterPro" id="IPR007922">
    <property type="entry name" value="DciA-like"/>
</dbReference>
<gene>
    <name evidence="2" type="ORF">SR882_09720</name>
</gene>
<protein>
    <submittedName>
        <fullName evidence="2">DciA family protein</fullName>
    </submittedName>
</protein>
<feature type="region of interest" description="Disordered" evidence="1">
    <location>
        <begin position="84"/>
        <end position="128"/>
    </location>
</feature>
<accession>A0ABZ0YVI4</accession>
<dbReference type="RefSeq" id="WP_322521048.1">
    <property type="nucleotide sequence ID" value="NZ_CP140153.1"/>
</dbReference>
<sequence length="150" mass="16268">MNLERYRLNNPTLAGILDRVALIRGYQAIVDGLVPGRSGMSVQVLNVNEQTLTIGVPSAAVASRLRFEAPDLLARLHKALEAHPGAPRPASIRVRITSGRPPMRPKPRDHDRPASQAGSQALHYLAEAQSGSDLSRALERLSQAIKPTQD</sequence>
<organism evidence="2 3">
    <name type="scientific">Guyparkeria halophila</name>
    <dbReference type="NCBI Taxonomy" id="47960"/>
    <lineage>
        <taxon>Bacteria</taxon>
        <taxon>Pseudomonadati</taxon>
        <taxon>Pseudomonadota</taxon>
        <taxon>Gammaproteobacteria</taxon>
        <taxon>Chromatiales</taxon>
        <taxon>Thioalkalibacteraceae</taxon>
        <taxon>Guyparkeria</taxon>
    </lineage>
</organism>
<evidence type="ECO:0000256" key="1">
    <source>
        <dbReference type="SAM" id="MobiDB-lite"/>
    </source>
</evidence>
<dbReference type="EMBL" id="CP140153">
    <property type="protein sequence ID" value="WQH16028.1"/>
    <property type="molecule type" value="Genomic_DNA"/>
</dbReference>
<name>A0ABZ0YVI4_9GAMM</name>